<comment type="caution">
    <text evidence="1">The sequence shown here is derived from an EMBL/GenBank/DDBJ whole genome shotgun (WGS) entry which is preliminary data.</text>
</comment>
<evidence type="ECO:0000313" key="1">
    <source>
        <dbReference type="EMBL" id="KAJ2986446.1"/>
    </source>
</evidence>
<dbReference type="Proteomes" id="UP001143856">
    <property type="component" value="Unassembled WGS sequence"/>
</dbReference>
<dbReference type="EMBL" id="JAPDGR010000945">
    <property type="protein sequence ID" value="KAJ2986446.1"/>
    <property type="molecule type" value="Genomic_DNA"/>
</dbReference>
<sequence>MKPSRYSTSRQKACQQCSISKAKCDRVESGCSRCIQRALPCAYPRTASHREGHQPPVTDQQVWAATQSTHSSVGRDVVALLELGLGSHHSIGLSNATVPEIGGSGIRDFEDLRLTCPINADGIGNRWLGAYIPLPDQKVKEYPATVKSFLHRMVKSYVTVTVRGRGYPPFIHASQIAPHIVRPPLSTCLSLVRICEHQLPGSEGVAVDVLQREMSKLHEQHETYDTFTLLCAFQAYLIFTMVLFFRLGQIANPFLRQAVMNLQELACASAKRGLVCDAEQQWLRPRWESWIVAEASRRTLYTMYLFDGILSAHDGLPTFVGTELKGLLAPASQALWRAQTRLTWEASYNSHLADWSEGGFRIDELWPIPEDFDDADVLKRQNRVDLWLEGVDEFGTMLYAVTSSTHG</sequence>
<keyword evidence="2" id="KW-1185">Reference proteome</keyword>
<evidence type="ECO:0000313" key="2">
    <source>
        <dbReference type="Proteomes" id="UP001143856"/>
    </source>
</evidence>
<name>A0ACC1P5X2_9PEZI</name>
<proteinExistence type="predicted"/>
<accession>A0ACC1P5X2</accession>
<organism evidence="1 2">
    <name type="scientific">Xylaria curta</name>
    <dbReference type="NCBI Taxonomy" id="42375"/>
    <lineage>
        <taxon>Eukaryota</taxon>
        <taxon>Fungi</taxon>
        <taxon>Dikarya</taxon>
        <taxon>Ascomycota</taxon>
        <taxon>Pezizomycotina</taxon>
        <taxon>Sordariomycetes</taxon>
        <taxon>Xylariomycetidae</taxon>
        <taxon>Xylariales</taxon>
        <taxon>Xylariaceae</taxon>
        <taxon>Xylaria</taxon>
    </lineage>
</organism>
<reference evidence="1" key="1">
    <citation type="submission" date="2022-10" db="EMBL/GenBank/DDBJ databases">
        <title>Genome Sequence of Xylaria curta.</title>
        <authorList>
            <person name="Buettner E."/>
        </authorList>
    </citation>
    <scope>NUCLEOTIDE SEQUENCE</scope>
    <source>
        <strain evidence="1">Babe10</strain>
    </source>
</reference>
<gene>
    <name evidence="1" type="ORF">NUW58_g5023</name>
</gene>
<protein>
    <submittedName>
        <fullName evidence="1">Uncharacterized protein</fullName>
    </submittedName>
</protein>